<dbReference type="Pfam" id="PF03713">
    <property type="entry name" value="DUF305"/>
    <property type="match status" value="1"/>
</dbReference>
<accession>A0A6B8W4W1</accession>
<geneLocation type="plasmid" evidence="4 5">
    <name>pCETAM</name>
</geneLocation>
<name>A0A6B8W4W1_9CORY</name>
<keyword evidence="5" id="KW-1185">Reference proteome</keyword>
<evidence type="ECO:0000259" key="3">
    <source>
        <dbReference type="Pfam" id="PF03713"/>
    </source>
</evidence>
<dbReference type="AlphaFoldDB" id="A0A6B8W4W1"/>
<keyword evidence="2" id="KW-0732">Signal</keyword>
<dbReference type="Gene3D" id="1.20.1260.10">
    <property type="match status" value="1"/>
</dbReference>
<dbReference type="PANTHER" id="PTHR36933">
    <property type="entry name" value="SLL0788 PROTEIN"/>
    <property type="match status" value="1"/>
</dbReference>
<dbReference type="InterPro" id="IPR012347">
    <property type="entry name" value="Ferritin-like"/>
</dbReference>
<reference evidence="4 5" key="1">
    <citation type="journal article" date="2021" name="Int. J. Syst. Evol. Microbiol.">
        <title>Classification of three corynebacterial strains isolated from a small paddock in North Rhine-Westphalia: proposal of &lt;i&gt;Corynebacterium kalinowskii&lt;/i&gt; sp. nov., &lt;i&gt;Corynebacterium comes&lt;/i&gt; sp. nov. and &lt;i&gt;Corynebacterium occultum&lt;/i&gt; sp. nov.</title>
        <authorList>
            <person name="Schaffert L."/>
            <person name="Ruwe M."/>
            <person name="Milse J."/>
            <person name="Hanuschka K."/>
            <person name="Ortseifen V."/>
            <person name="Droste J."/>
            <person name="Brandt D."/>
            <person name="Schl L."/>
            <person name="Kutter Y."/>
            <person name="Vinke S."/>
            <person name="Vieh P."/>
            <person name="Jacob L."/>
            <person name="L N.C."/>
            <person name="Schulte-Berndt E."/>
            <person name="Hain C."/>
            <person name="Linder M."/>
            <person name="Schmidt P."/>
            <person name="Wollenschl L."/>
            <person name="Luttermann T."/>
            <person name="Thieme E."/>
            <person name="Hassa J."/>
            <person name="Haak M."/>
            <person name="Wittchen M."/>
            <person name="Mentz A."/>
            <person name="Persicke M."/>
            <person name="Busche T."/>
            <person name="R C."/>
        </authorList>
    </citation>
    <scope>NUCLEOTIDE SEQUENCE [LARGE SCALE GENOMIC DNA]</scope>
    <source>
        <strain evidence="4 5">2019</strain>
    </source>
</reference>
<dbReference type="PANTHER" id="PTHR36933:SF1">
    <property type="entry name" value="SLL0788 PROTEIN"/>
    <property type="match status" value="1"/>
</dbReference>
<organism evidence="4 5">
    <name type="scientific">Corynebacterium comes</name>
    <dbReference type="NCBI Taxonomy" id="2675218"/>
    <lineage>
        <taxon>Bacteria</taxon>
        <taxon>Bacillati</taxon>
        <taxon>Actinomycetota</taxon>
        <taxon>Actinomycetes</taxon>
        <taxon>Mycobacteriales</taxon>
        <taxon>Corynebacteriaceae</taxon>
        <taxon>Corynebacterium</taxon>
    </lineage>
</organism>
<gene>
    <name evidence="4" type="ORF">CETAM_13705</name>
</gene>
<evidence type="ECO:0000313" key="4">
    <source>
        <dbReference type="EMBL" id="QGU05966.1"/>
    </source>
</evidence>
<feature type="region of interest" description="Disordered" evidence="1">
    <location>
        <begin position="41"/>
        <end position="79"/>
    </location>
</feature>
<dbReference type="InterPro" id="IPR005183">
    <property type="entry name" value="DUF305_CopM-like"/>
</dbReference>
<feature type="compositionally biased region" description="Low complexity" evidence="1">
    <location>
        <begin position="60"/>
        <end position="79"/>
    </location>
</feature>
<protein>
    <recommendedName>
        <fullName evidence="3">DUF305 domain-containing protein</fullName>
    </recommendedName>
</protein>
<evidence type="ECO:0000256" key="1">
    <source>
        <dbReference type="SAM" id="MobiDB-lite"/>
    </source>
</evidence>
<evidence type="ECO:0000256" key="2">
    <source>
        <dbReference type="SAM" id="SignalP"/>
    </source>
</evidence>
<dbReference type="KEGG" id="ccoe:CETAM_13705"/>
<feature type="compositionally biased region" description="Polar residues" evidence="1">
    <location>
        <begin position="47"/>
        <end position="58"/>
    </location>
</feature>
<sequence length="237" mass="25130">MYSIIDSPHAHLLKGNLMKRTITLATLAVASTLVLSACADGTEGENTDATTIATTSAPDTAETTGATTGTETETGAAGEVSAEHNDADIMFAQMMIPHHQQAVEMSEMLLAKDDIPTEVAEFAEGVIDAQGPEIDRMNTMLEAWGEEPVTGDMGGMDHGGMSGMMSEQDMAALDDAQGTEAAQLYLEQMTAHHEGAVEMARDEVTDGQNPQAIALAEQVIEDQEAEITQMEQMLNAL</sequence>
<proteinExistence type="predicted"/>
<feature type="domain" description="DUF305" evidence="3">
    <location>
        <begin position="88"/>
        <end position="234"/>
    </location>
</feature>
<dbReference type="Proteomes" id="UP000425178">
    <property type="component" value="Plasmid pCETAM"/>
</dbReference>
<keyword evidence="4" id="KW-0614">Plasmid</keyword>
<dbReference type="EMBL" id="CP046454">
    <property type="protein sequence ID" value="QGU05966.1"/>
    <property type="molecule type" value="Genomic_DNA"/>
</dbReference>
<evidence type="ECO:0000313" key="5">
    <source>
        <dbReference type="Proteomes" id="UP000425178"/>
    </source>
</evidence>
<feature type="chain" id="PRO_5025487507" description="DUF305 domain-containing protein" evidence="2">
    <location>
        <begin position="40"/>
        <end position="237"/>
    </location>
</feature>
<feature type="signal peptide" evidence="2">
    <location>
        <begin position="1"/>
        <end position="39"/>
    </location>
</feature>